<gene>
    <name evidence="4" type="ORF">GCM10025883_37840</name>
</gene>
<comment type="caution">
    <text evidence="4">The sequence shown here is derived from an EMBL/GenBank/DDBJ whole genome shotgun (WGS) entry which is preliminary data.</text>
</comment>
<dbReference type="Proteomes" id="UP001157126">
    <property type="component" value="Unassembled WGS sequence"/>
</dbReference>
<evidence type="ECO:0000313" key="5">
    <source>
        <dbReference type="Proteomes" id="UP001157126"/>
    </source>
</evidence>
<proteinExistence type="inferred from homology"/>
<dbReference type="PANTHER" id="PTHR43335:SF4">
    <property type="entry name" value="ABC TRANSPORTER, ATP-BINDING PROTEIN"/>
    <property type="match status" value="1"/>
</dbReference>
<reference evidence="5" key="1">
    <citation type="journal article" date="2019" name="Int. J. Syst. Evol. Microbiol.">
        <title>The Global Catalogue of Microorganisms (GCM) 10K type strain sequencing project: providing services to taxonomists for standard genome sequencing and annotation.</title>
        <authorList>
            <consortium name="The Broad Institute Genomics Platform"/>
            <consortium name="The Broad Institute Genome Sequencing Center for Infectious Disease"/>
            <person name="Wu L."/>
            <person name="Ma J."/>
        </authorList>
    </citation>
    <scope>NUCLEOTIDE SEQUENCE [LARGE SCALE GENOMIC DNA]</scope>
    <source>
        <strain evidence="5">NBRC 113072</strain>
    </source>
</reference>
<evidence type="ECO:0000259" key="3">
    <source>
        <dbReference type="Pfam" id="PF00005"/>
    </source>
</evidence>
<organism evidence="4 5">
    <name type="scientific">Mobilicoccus caccae</name>
    <dbReference type="NCBI Taxonomy" id="1859295"/>
    <lineage>
        <taxon>Bacteria</taxon>
        <taxon>Bacillati</taxon>
        <taxon>Actinomycetota</taxon>
        <taxon>Actinomycetes</taxon>
        <taxon>Micrococcales</taxon>
        <taxon>Dermatophilaceae</taxon>
        <taxon>Mobilicoccus</taxon>
    </lineage>
</organism>
<evidence type="ECO:0000256" key="2">
    <source>
        <dbReference type="ARBA" id="ARBA00022448"/>
    </source>
</evidence>
<dbReference type="EMBL" id="BSUO01000001">
    <property type="protein sequence ID" value="GMA41739.1"/>
    <property type="molecule type" value="Genomic_DNA"/>
</dbReference>
<keyword evidence="2" id="KW-0813">Transport</keyword>
<dbReference type="Gene3D" id="3.40.50.300">
    <property type="entry name" value="P-loop containing nucleotide triphosphate hydrolases"/>
    <property type="match status" value="1"/>
</dbReference>
<evidence type="ECO:0000313" key="4">
    <source>
        <dbReference type="EMBL" id="GMA41739.1"/>
    </source>
</evidence>
<dbReference type="InterPro" id="IPR003439">
    <property type="entry name" value="ABC_transporter-like_ATP-bd"/>
</dbReference>
<dbReference type="PANTHER" id="PTHR43335">
    <property type="entry name" value="ABC TRANSPORTER, ATP-BINDING PROTEIN"/>
    <property type="match status" value="1"/>
</dbReference>
<sequence length="91" mass="9593">MDIVSTHHLGKTYGNRTVVDDVDLAVPAGCVYGFLGPNGSGKSTTMKMILSLVTPTTGEVEVLGRPMSRRSRRELLGHIGSLIEAPPATGT</sequence>
<evidence type="ECO:0000256" key="1">
    <source>
        <dbReference type="ARBA" id="ARBA00005417"/>
    </source>
</evidence>
<feature type="domain" description="ABC transporter" evidence="3">
    <location>
        <begin position="20"/>
        <end position="84"/>
    </location>
</feature>
<comment type="similarity">
    <text evidence="1">Belongs to the ABC transporter superfamily.</text>
</comment>
<protein>
    <recommendedName>
        <fullName evidence="3">ABC transporter domain-containing protein</fullName>
    </recommendedName>
</protein>
<accession>A0ABQ6IUX7</accession>
<dbReference type="SUPFAM" id="SSF52540">
    <property type="entry name" value="P-loop containing nucleoside triphosphate hydrolases"/>
    <property type="match status" value="1"/>
</dbReference>
<name>A0ABQ6IUX7_9MICO</name>
<dbReference type="Pfam" id="PF00005">
    <property type="entry name" value="ABC_tran"/>
    <property type="match status" value="1"/>
</dbReference>
<dbReference type="RefSeq" id="WP_284305261.1">
    <property type="nucleotide sequence ID" value="NZ_BSUO01000001.1"/>
</dbReference>
<keyword evidence="5" id="KW-1185">Reference proteome</keyword>
<dbReference type="InterPro" id="IPR027417">
    <property type="entry name" value="P-loop_NTPase"/>
</dbReference>